<dbReference type="Pfam" id="PF00271">
    <property type="entry name" value="Helicase_C"/>
    <property type="match status" value="1"/>
</dbReference>
<dbReference type="GO" id="GO:0043596">
    <property type="term" value="C:nuclear replication fork"/>
    <property type="evidence" value="ECO:0007669"/>
    <property type="project" value="TreeGrafter"/>
</dbReference>
<dbReference type="EMBL" id="LAZR01020118">
    <property type="protein sequence ID" value="KKL90053.1"/>
    <property type="molecule type" value="Genomic_DNA"/>
</dbReference>
<dbReference type="SMART" id="SM00487">
    <property type="entry name" value="DEXDc"/>
    <property type="match status" value="1"/>
</dbReference>
<dbReference type="PANTHER" id="PTHR45766">
    <property type="entry name" value="DNA ANNEALING HELICASE AND ENDONUCLEASE ZRANB3 FAMILY MEMBER"/>
    <property type="match status" value="1"/>
</dbReference>
<evidence type="ECO:0000259" key="2">
    <source>
        <dbReference type="SMART" id="SM00487"/>
    </source>
</evidence>
<dbReference type="SUPFAM" id="SSF52540">
    <property type="entry name" value="P-loop containing nucleoside triphosphate hydrolases"/>
    <property type="match status" value="2"/>
</dbReference>
<protein>
    <recommendedName>
        <fullName evidence="2">Helicase ATP-binding domain-containing protein</fullName>
    </recommendedName>
</protein>
<dbReference type="GO" id="GO:0016787">
    <property type="term" value="F:hydrolase activity"/>
    <property type="evidence" value="ECO:0007669"/>
    <property type="project" value="UniProtKB-KW"/>
</dbReference>
<dbReference type="GO" id="GO:0006281">
    <property type="term" value="P:DNA repair"/>
    <property type="evidence" value="ECO:0007669"/>
    <property type="project" value="TreeGrafter"/>
</dbReference>
<proteinExistence type="predicted"/>
<accession>A0A0F9FUV5</accession>
<evidence type="ECO:0000256" key="1">
    <source>
        <dbReference type="ARBA" id="ARBA00022801"/>
    </source>
</evidence>
<dbReference type="Gene3D" id="3.40.50.300">
    <property type="entry name" value="P-loop containing nucleotide triphosphate hydrolases"/>
    <property type="match status" value="2"/>
</dbReference>
<keyword evidence="1" id="KW-0378">Hydrolase</keyword>
<dbReference type="InterPro" id="IPR014001">
    <property type="entry name" value="Helicase_ATP-bd"/>
</dbReference>
<dbReference type="InterPro" id="IPR027417">
    <property type="entry name" value="P-loop_NTPase"/>
</dbReference>
<evidence type="ECO:0000313" key="3">
    <source>
        <dbReference type="EMBL" id="KKL90053.1"/>
    </source>
</evidence>
<dbReference type="PANTHER" id="PTHR45766:SF6">
    <property type="entry name" value="SWI_SNF-RELATED MATRIX-ASSOCIATED ACTIN-DEPENDENT REGULATOR OF CHROMATIN SUBFAMILY A-LIKE PROTEIN 1"/>
    <property type="match status" value="1"/>
</dbReference>
<feature type="domain" description="Helicase ATP-binding" evidence="2">
    <location>
        <begin position="26"/>
        <end position="197"/>
    </location>
</feature>
<dbReference type="GO" id="GO:0031297">
    <property type="term" value="P:replication fork processing"/>
    <property type="evidence" value="ECO:0007669"/>
    <property type="project" value="TreeGrafter"/>
</dbReference>
<sequence length="456" mass="51680">MSRSYRQFLEDKAQIGSRGGFKPSYLPDFLYDFQHELVSWAIDRGRSGIFADCGLGKTPMQLVWAENVRRKTNRPVLILTPLAVSAQTIRESEKFGIEARRSSDGRTNGCVTVANYERLHHFNPDDFGGVVCDESSILKSFNGARRKEITVFMRKIEYRLLCTATAAPNDYAELGTSSEALGFLGHMDMLNKFFKNDANNSAVGRRYGEVVKWLLKGHAEEPFWRWLCSWARAVRRPSDLGFDDGAFTLPPLKSRDHIVEAETLADGMLFAMPAHGLDEQREERRRTITERCEKVADLVSNTGKPALVWCHLNDEADAIERLVSDAVQVAGKHSDEQKEERLLGFASGDIRVLVTKPKIGAWGLNYQHCSHVVFFPSHSYEQYYQGVRRCWRFGQPNPVTVDIVLTEGEASVMANLKRKAVAADEMFARLVAMMNKHMHVAKDHSFTNQEEIPSWL</sequence>
<reference evidence="3" key="1">
    <citation type="journal article" date="2015" name="Nature">
        <title>Complex archaea that bridge the gap between prokaryotes and eukaryotes.</title>
        <authorList>
            <person name="Spang A."/>
            <person name="Saw J.H."/>
            <person name="Jorgensen S.L."/>
            <person name="Zaremba-Niedzwiedzka K."/>
            <person name="Martijn J."/>
            <person name="Lind A.E."/>
            <person name="van Eijk R."/>
            <person name="Schleper C."/>
            <person name="Guy L."/>
            <person name="Ettema T.J."/>
        </authorList>
    </citation>
    <scope>NUCLEOTIDE SEQUENCE</scope>
</reference>
<name>A0A0F9FUV5_9ZZZZ</name>
<comment type="caution">
    <text evidence="3">The sequence shown here is derived from an EMBL/GenBank/DDBJ whole genome shotgun (WGS) entry which is preliminary data.</text>
</comment>
<gene>
    <name evidence="3" type="ORF">LCGC14_1908540</name>
</gene>
<dbReference type="InterPro" id="IPR001650">
    <property type="entry name" value="Helicase_C-like"/>
</dbReference>
<organism evidence="3">
    <name type="scientific">marine sediment metagenome</name>
    <dbReference type="NCBI Taxonomy" id="412755"/>
    <lineage>
        <taxon>unclassified sequences</taxon>
        <taxon>metagenomes</taxon>
        <taxon>ecological metagenomes</taxon>
    </lineage>
</organism>
<dbReference type="AlphaFoldDB" id="A0A0F9FUV5"/>